<dbReference type="Proteomes" id="UP000245999">
    <property type="component" value="Chromosome"/>
</dbReference>
<evidence type="ECO:0000313" key="1">
    <source>
        <dbReference type="EMBL" id="AWM33919.1"/>
    </source>
</evidence>
<dbReference type="EMBL" id="CP029145">
    <property type="protein sequence ID" value="AWM33919.1"/>
    <property type="molecule type" value="Genomic_DNA"/>
</dbReference>
<name>A0A2Z3GIJ1_9BACT</name>
<dbReference type="AlphaFoldDB" id="A0A2Z3GIJ1"/>
<dbReference type="OrthoDB" id="880653at2"/>
<dbReference type="KEGG" id="hnv:DDQ68_14655"/>
<protein>
    <recommendedName>
        <fullName evidence="3">Tetratricopeptide repeat protein</fullName>
    </recommendedName>
</protein>
<dbReference type="SUPFAM" id="SSF48452">
    <property type="entry name" value="TPR-like"/>
    <property type="match status" value="1"/>
</dbReference>
<dbReference type="Gene3D" id="1.25.40.10">
    <property type="entry name" value="Tetratricopeptide repeat domain"/>
    <property type="match status" value="1"/>
</dbReference>
<proteinExistence type="predicted"/>
<reference evidence="2" key="1">
    <citation type="submission" date="2018-04" db="EMBL/GenBank/DDBJ databases">
        <title>Complete genome of Antarctic heterotrophic bacterium Hymenobacter nivis.</title>
        <authorList>
            <person name="Terashima M."/>
        </authorList>
    </citation>
    <scope>NUCLEOTIDE SEQUENCE [LARGE SCALE GENOMIC DNA]</scope>
    <source>
        <strain evidence="2">NBRC 111535</strain>
    </source>
</reference>
<dbReference type="InterPro" id="IPR011990">
    <property type="entry name" value="TPR-like_helical_dom_sf"/>
</dbReference>
<organism evidence="1 2">
    <name type="scientific">Hymenobacter nivis</name>
    <dbReference type="NCBI Taxonomy" id="1850093"/>
    <lineage>
        <taxon>Bacteria</taxon>
        <taxon>Pseudomonadati</taxon>
        <taxon>Bacteroidota</taxon>
        <taxon>Cytophagia</taxon>
        <taxon>Cytophagales</taxon>
        <taxon>Hymenobacteraceae</taxon>
        <taxon>Hymenobacter</taxon>
    </lineage>
</organism>
<gene>
    <name evidence="1" type="ORF">DDQ68_14655</name>
</gene>
<keyword evidence="2" id="KW-1185">Reference proteome</keyword>
<evidence type="ECO:0000313" key="2">
    <source>
        <dbReference type="Proteomes" id="UP000245999"/>
    </source>
</evidence>
<evidence type="ECO:0008006" key="3">
    <source>
        <dbReference type="Google" id="ProtNLM"/>
    </source>
</evidence>
<accession>A0A2Z3GIJ1</accession>
<sequence>MRVGNQKFLIDFYQQRRDVFARWALRQHQLGAPAAHALLQEALLDFYDQVSDGRLTRLPPDVPAHVNQLAELRLASAAAPLPAAEASRRQQRLVHFHQLGADCQRLLTYFYFHGYNFERMSGKLGFANPAVARRQKSACLRRLVDLTNPPHGFRAHLDALEHFADGALGEAAQEAFEQRLATDADLATAHAAYEQFAADLRWAAGHDTLRLRLHLLDHRLDQRTTSLARLQRISRGHRRRSLLWTTALLVALGTAVAWWTTSRAPQPEEGWASYYRFDPALALSPAQERSRPLLAQALAEYRAGHYPTALHTLGRLSPNEIGADTLSYYRGLFLLQSGENQAAQPPLHRLAEVMGGPLSRRALYHLGMAYWQAQQPAAARDALRRVAADSLNPYQTSALRVLAAGVLDPRP</sequence>